<accession>A0A0F9S4S2</accession>
<dbReference type="InterPro" id="IPR002716">
    <property type="entry name" value="PIN_dom"/>
</dbReference>
<dbReference type="PANTHER" id="PTHR33653">
    <property type="entry name" value="RIBONUCLEASE VAPC2"/>
    <property type="match status" value="1"/>
</dbReference>
<feature type="domain" description="PIN" evidence="7">
    <location>
        <begin position="7"/>
        <end position="120"/>
    </location>
</feature>
<sequence length="149" mass="16794">MGLKVSLDTNVFLAVKNKEPGFEFSKRIIDSVEENTIEGIMSTIVLAEVLIGFYQNEENEEANKFSSKALLNYDVISVNHDIAIEAAKIRARYNIKLPDAIIAASTIYSGADFLISHDKPLLKKLKIQNITPKEFVENCLEDMKDRDEN</sequence>
<dbReference type="InterPro" id="IPR050556">
    <property type="entry name" value="Type_II_TA_system_RNase"/>
</dbReference>
<evidence type="ECO:0000256" key="4">
    <source>
        <dbReference type="ARBA" id="ARBA00022801"/>
    </source>
</evidence>
<dbReference type="AlphaFoldDB" id="A0A0F9S4S2"/>
<comment type="cofactor">
    <cofactor evidence="1">
        <name>Mg(2+)</name>
        <dbReference type="ChEBI" id="CHEBI:18420"/>
    </cofactor>
</comment>
<keyword evidence="2" id="KW-0540">Nuclease</keyword>
<evidence type="ECO:0000256" key="2">
    <source>
        <dbReference type="ARBA" id="ARBA00022722"/>
    </source>
</evidence>
<evidence type="ECO:0000256" key="5">
    <source>
        <dbReference type="ARBA" id="ARBA00022842"/>
    </source>
</evidence>
<keyword evidence="3" id="KW-0479">Metal-binding</keyword>
<dbReference type="SUPFAM" id="SSF88723">
    <property type="entry name" value="PIN domain-like"/>
    <property type="match status" value="1"/>
</dbReference>
<organism evidence="8">
    <name type="scientific">marine sediment metagenome</name>
    <dbReference type="NCBI Taxonomy" id="412755"/>
    <lineage>
        <taxon>unclassified sequences</taxon>
        <taxon>metagenomes</taxon>
        <taxon>ecological metagenomes</taxon>
    </lineage>
</organism>
<dbReference type="EMBL" id="LAZR01000636">
    <property type="protein sequence ID" value="KKN62074.1"/>
    <property type="molecule type" value="Genomic_DNA"/>
</dbReference>
<keyword evidence="5" id="KW-0460">Magnesium</keyword>
<evidence type="ECO:0000259" key="7">
    <source>
        <dbReference type="Pfam" id="PF01850"/>
    </source>
</evidence>
<dbReference type="PANTHER" id="PTHR33653:SF1">
    <property type="entry name" value="RIBONUCLEASE VAPC2"/>
    <property type="match status" value="1"/>
</dbReference>
<proteinExistence type="inferred from homology"/>
<dbReference type="GO" id="GO:0016787">
    <property type="term" value="F:hydrolase activity"/>
    <property type="evidence" value="ECO:0007669"/>
    <property type="project" value="UniProtKB-KW"/>
</dbReference>
<evidence type="ECO:0000256" key="3">
    <source>
        <dbReference type="ARBA" id="ARBA00022723"/>
    </source>
</evidence>
<dbReference type="GO" id="GO:0004518">
    <property type="term" value="F:nuclease activity"/>
    <property type="evidence" value="ECO:0007669"/>
    <property type="project" value="UniProtKB-KW"/>
</dbReference>
<comment type="caution">
    <text evidence="8">The sequence shown here is derived from an EMBL/GenBank/DDBJ whole genome shotgun (WGS) entry which is preliminary data.</text>
</comment>
<evidence type="ECO:0000256" key="6">
    <source>
        <dbReference type="ARBA" id="ARBA00038093"/>
    </source>
</evidence>
<name>A0A0F9S4S2_9ZZZZ</name>
<keyword evidence="4" id="KW-0378">Hydrolase</keyword>
<protein>
    <recommendedName>
        <fullName evidence="7">PIN domain-containing protein</fullName>
    </recommendedName>
</protein>
<dbReference type="Pfam" id="PF01850">
    <property type="entry name" value="PIN"/>
    <property type="match status" value="1"/>
</dbReference>
<dbReference type="InterPro" id="IPR029060">
    <property type="entry name" value="PIN-like_dom_sf"/>
</dbReference>
<comment type="similarity">
    <text evidence="6">Belongs to the PINc/VapC protein family.</text>
</comment>
<dbReference type="GO" id="GO:0046872">
    <property type="term" value="F:metal ion binding"/>
    <property type="evidence" value="ECO:0007669"/>
    <property type="project" value="UniProtKB-KW"/>
</dbReference>
<gene>
    <name evidence="8" type="ORF">LCGC14_0515690</name>
</gene>
<evidence type="ECO:0000313" key="8">
    <source>
        <dbReference type="EMBL" id="KKN62074.1"/>
    </source>
</evidence>
<dbReference type="Gene3D" id="3.40.50.1010">
    <property type="entry name" value="5'-nuclease"/>
    <property type="match status" value="1"/>
</dbReference>
<evidence type="ECO:0000256" key="1">
    <source>
        <dbReference type="ARBA" id="ARBA00001946"/>
    </source>
</evidence>
<reference evidence="8" key="1">
    <citation type="journal article" date="2015" name="Nature">
        <title>Complex archaea that bridge the gap between prokaryotes and eukaryotes.</title>
        <authorList>
            <person name="Spang A."/>
            <person name="Saw J.H."/>
            <person name="Jorgensen S.L."/>
            <person name="Zaremba-Niedzwiedzka K."/>
            <person name="Martijn J."/>
            <person name="Lind A.E."/>
            <person name="van Eijk R."/>
            <person name="Schleper C."/>
            <person name="Guy L."/>
            <person name="Ettema T.J."/>
        </authorList>
    </citation>
    <scope>NUCLEOTIDE SEQUENCE</scope>
</reference>